<keyword evidence="3" id="KW-1185">Reference proteome</keyword>
<sequence>MVDVTGQRPTYGGSHVVQVLSRTRQRSKYGLTFTDARLKSRGHPPARCPERSKTGEQIGHNVTADVTR</sequence>
<name>A0A9D4HFZ3_DREPO</name>
<accession>A0A9D4HFZ3</accession>
<reference evidence="2" key="1">
    <citation type="journal article" date="2019" name="bioRxiv">
        <title>The Genome of the Zebra Mussel, Dreissena polymorpha: A Resource for Invasive Species Research.</title>
        <authorList>
            <person name="McCartney M.A."/>
            <person name="Auch B."/>
            <person name="Kono T."/>
            <person name="Mallez S."/>
            <person name="Zhang Y."/>
            <person name="Obille A."/>
            <person name="Becker A."/>
            <person name="Abrahante J.E."/>
            <person name="Garbe J."/>
            <person name="Badalamenti J.P."/>
            <person name="Herman A."/>
            <person name="Mangelson H."/>
            <person name="Liachko I."/>
            <person name="Sullivan S."/>
            <person name="Sone E.D."/>
            <person name="Koren S."/>
            <person name="Silverstein K.A.T."/>
            <person name="Beckman K.B."/>
            <person name="Gohl D.M."/>
        </authorList>
    </citation>
    <scope>NUCLEOTIDE SEQUENCE</scope>
    <source>
        <strain evidence="2">Duluth1</strain>
        <tissue evidence="2">Whole animal</tissue>
    </source>
</reference>
<dbReference type="AlphaFoldDB" id="A0A9D4HFZ3"/>
<comment type="caution">
    <text evidence="2">The sequence shown here is derived from an EMBL/GenBank/DDBJ whole genome shotgun (WGS) entry which is preliminary data.</text>
</comment>
<dbReference type="EMBL" id="JAIWYP010000013">
    <property type="protein sequence ID" value="KAH3715596.1"/>
    <property type="molecule type" value="Genomic_DNA"/>
</dbReference>
<dbReference type="Proteomes" id="UP000828390">
    <property type="component" value="Unassembled WGS sequence"/>
</dbReference>
<gene>
    <name evidence="2" type="ORF">DPMN_058308</name>
</gene>
<proteinExistence type="predicted"/>
<protein>
    <submittedName>
        <fullName evidence="2">Uncharacterized protein</fullName>
    </submittedName>
</protein>
<reference evidence="2" key="2">
    <citation type="submission" date="2020-11" db="EMBL/GenBank/DDBJ databases">
        <authorList>
            <person name="McCartney M.A."/>
            <person name="Auch B."/>
            <person name="Kono T."/>
            <person name="Mallez S."/>
            <person name="Becker A."/>
            <person name="Gohl D.M."/>
            <person name="Silverstein K.A.T."/>
            <person name="Koren S."/>
            <person name="Bechman K.B."/>
            <person name="Herman A."/>
            <person name="Abrahante J.E."/>
            <person name="Garbe J."/>
        </authorList>
    </citation>
    <scope>NUCLEOTIDE SEQUENCE</scope>
    <source>
        <strain evidence="2">Duluth1</strain>
        <tissue evidence="2">Whole animal</tissue>
    </source>
</reference>
<evidence type="ECO:0000256" key="1">
    <source>
        <dbReference type="SAM" id="MobiDB-lite"/>
    </source>
</evidence>
<evidence type="ECO:0000313" key="2">
    <source>
        <dbReference type="EMBL" id="KAH3715596.1"/>
    </source>
</evidence>
<evidence type="ECO:0000313" key="3">
    <source>
        <dbReference type="Proteomes" id="UP000828390"/>
    </source>
</evidence>
<organism evidence="2 3">
    <name type="scientific">Dreissena polymorpha</name>
    <name type="common">Zebra mussel</name>
    <name type="synonym">Mytilus polymorpha</name>
    <dbReference type="NCBI Taxonomy" id="45954"/>
    <lineage>
        <taxon>Eukaryota</taxon>
        <taxon>Metazoa</taxon>
        <taxon>Spiralia</taxon>
        <taxon>Lophotrochozoa</taxon>
        <taxon>Mollusca</taxon>
        <taxon>Bivalvia</taxon>
        <taxon>Autobranchia</taxon>
        <taxon>Heteroconchia</taxon>
        <taxon>Euheterodonta</taxon>
        <taxon>Imparidentia</taxon>
        <taxon>Neoheterodontei</taxon>
        <taxon>Myida</taxon>
        <taxon>Dreissenoidea</taxon>
        <taxon>Dreissenidae</taxon>
        <taxon>Dreissena</taxon>
    </lineage>
</organism>
<feature type="region of interest" description="Disordered" evidence="1">
    <location>
        <begin position="38"/>
        <end position="68"/>
    </location>
</feature>